<dbReference type="SUPFAM" id="SSF56752">
    <property type="entry name" value="D-aminoacid aminotransferase-like PLP-dependent enzymes"/>
    <property type="match status" value="1"/>
</dbReference>
<reference evidence="16 17" key="1">
    <citation type="submission" date="2020-01" db="EMBL/GenBank/DDBJ databases">
        <title>Microvirga sp. nov., an arsenate reduction bacterium isolated from Tibet hotspring sediments.</title>
        <authorList>
            <person name="Yuan C.-G."/>
        </authorList>
    </citation>
    <scope>NUCLEOTIDE SEQUENCE [LARGE SCALE GENOMIC DNA]</scope>
    <source>
        <strain evidence="16 17">SYSU G3D203</strain>
    </source>
</reference>
<dbReference type="GO" id="GO:0004084">
    <property type="term" value="F:branched-chain-amino-acid transaminase activity"/>
    <property type="evidence" value="ECO:0007669"/>
    <property type="project" value="UniProtKB-EC"/>
</dbReference>
<evidence type="ECO:0000256" key="3">
    <source>
        <dbReference type="ARBA" id="ARBA00004824"/>
    </source>
</evidence>
<evidence type="ECO:0000256" key="10">
    <source>
        <dbReference type="ARBA" id="ARBA00023304"/>
    </source>
</evidence>
<organism evidence="16 17">
    <name type="scientific">Microvirga arsenatis</name>
    <dbReference type="NCBI Taxonomy" id="2692265"/>
    <lineage>
        <taxon>Bacteria</taxon>
        <taxon>Pseudomonadati</taxon>
        <taxon>Pseudomonadota</taxon>
        <taxon>Alphaproteobacteria</taxon>
        <taxon>Hyphomicrobiales</taxon>
        <taxon>Methylobacteriaceae</taxon>
        <taxon>Microvirga</taxon>
    </lineage>
</organism>
<keyword evidence="10" id="KW-0100">Branched-chain amino acid biosynthesis</keyword>
<keyword evidence="16" id="KW-0032">Aminotransferase</keyword>
<evidence type="ECO:0000256" key="7">
    <source>
        <dbReference type="ARBA" id="ARBA00013053"/>
    </source>
</evidence>
<comment type="similarity">
    <text evidence="6 14">Belongs to the class-IV pyridoxal-phosphate-dependent aminotransferase family.</text>
</comment>
<dbReference type="InterPro" id="IPR050571">
    <property type="entry name" value="Class-IV_PLP-Dep_Aminotrnsfr"/>
</dbReference>
<dbReference type="InterPro" id="IPR018300">
    <property type="entry name" value="Aminotrans_IV_CS"/>
</dbReference>
<dbReference type="InterPro" id="IPR043131">
    <property type="entry name" value="BCAT-like_N"/>
</dbReference>
<keyword evidence="16" id="KW-0808">Transferase</keyword>
<dbReference type="EC" id="2.6.1.42" evidence="7"/>
<comment type="catalytic activity">
    <reaction evidence="13">
        <text>L-leucine + 2-oxoglutarate = 4-methyl-2-oxopentanoate + L-glutamate</text>
        <dbReference type="Rhea" id="RHEA:18321"/>
        <dbReference type="ChEBI" id="CHEBI:16810"/>
        <dbReference type="ChEBI" id="CHEBI:17865"/>
        <dbReference type="ChEBI" id="CHEBI:29985"/>
        <dbReference type="ChEBI" id="CHEBI:57427"/>
        <dbReference type="EC" id="2.6.1.42"/>
    </reaction>
</comment>
<comment type="catalytic activity">
    <reaction evidence="12">
        <text>L-isoleucine + 2-oxoglutarate = (S)-3-methyl-2-oxopentanoate + L-glutamate</text>
        <dbReference type="Rhea" id="RHEA:24801"/>
        <dbReference type="ChEBI" id="CHEBI:16810"/>
        <dbReference type="ChEBI" id="CHEBI:29985"/>
        <dbReference type="ChEBI" id="CHEBI:35146"/>
        <dbReference type="ChEBI" id="CHEBI:58045"/>
        <dbReference type="EC" id="2.6.1.42"/>
    </reaction>
</comment>
<dbReference type="Gene3D" id="3.20.10.10">
    <property type="entry name" value="D-amino Acid Aminotransferase, subunit A, domain 2"/>
    <property type="match status" value="1"/>
</dbReference>
<evidence type="ECO:0000256" key="2">
    <source>
        <dbReference type="ARBA" id="ARBA00003109"/>
    </source>
</evidence>
<comment type="cofactor">
    <cofactor evidence="1 15">
        <name>pyridoxal 5'-phosphate</name>
        <dbReference type="ChEBI" id="CHEBI:597326"/>
    </cofactor>
</comment>
<protein>
    <recommendedName>
        <fullName evidence="8">Probable branched-chain-amino-acid aminotransferase</fullName>
        <ecNumber evidence="7">2.6.1.42</ecNumber>
    </recommendedName>
</protein>
<name>A0ABW9Z0V8_9HYPH</name>
<evidence type="ECO:0000256" key="13">
    <source>
        <dbReference type="ARBA" id="ARBA00049229"/>
    </source>
</evidence>
<dbReference type="PANTHER" id="PTHR42743">
    <property type="entry name" value="AMINO-ACID AMINOTRANSFERASE"/>
    <property type="match status" value="1"/>
</dbReference>
<evidence type="ECO:0000313" key="16">
    <source>
        <dbReference type="EMBL" id="NBJ26296.1"/>
    </source>
</evidence>
<comment type="function">
    <text evidence="2">Acts on leucine, isoleucine and valine.</text>
</comment>
<sequence>MEPITSLYAPAQARTIDGGRHRRFDRAGSLTHEDRHVAWYSQTWNWFNGAWHEGNPALIGPRSHVSWLGSSVFDGARVFEGVAPDLDRHCERVNRSALTIGLKPTMEPQAIADLVREGVKKFAPGTALYVKPMYWGEAEGLATIAPDPESTQFCLSLFEAPMPVPGGLSVMKSSFRRPTLESMPTDSKAGCLYPNNARVLREAKEKGFDNALVCDALGNVAETGTSNVFMARDGVVFTPFPNGTFLNGITRQRVIQLLRDDGVEVVETTLRYEDFAGADEIFISGNYSKVMPVLRIDSRDLQPGPLYRRARELYWAFAHDKAVGKAA</sequence>
<evidence type="ECO:0000256" key="1">
    <source>
        <dbReference type="ARBA" id="ARBA00001933"/>
    </source>
</evidence>
<evidence type="ECO:0000256" key="15">
    <source>
        <dbReference type="RuleBase" id="RU004516"/>
    </source>
</evidence>
<dbReference type="InterPro" id="IPR001544">
    <property type="entry name" value="Aminotrans_IV"/>
</dbReference>
<evidence type="ECO:0000256" key="4">
    <source>
        <dbReference type="ARBA" id="ARBA00004931"/>
    </source>
</evidence>
<evidence type="ECO:0000256" key="9">
    <source>
        <dbReference type="ARBA" id="ARBA00022898"/>
    </source>
</evidence>
<comment type="caution">
    <text evidence="16">The sequence shown here is derived from an EMBL/GenBank/DDBJ whole genome shotgun (WGS) entry which is preliminary data.</text>
</comment>
<comment type="pathway">
    <text evidence="4">Amino-acid biosynthesis; L-valine biosynthesis; L-valine from pyruvate: step 4/4.</text>
</comment>
<comment type="pathway">
    <text evidence="3">Amino-acid biosynthesis; L-isoleucine biosynthesis; L-isoleucine from 2-oxobutanoate: step 4/4.</text>
</comment>
<dbReference type="PROSITE" id="PS00770">
    <property type="entry name" value="AA_TRANSFER_CLASS_4"/>
    <property type="match status" value="1"/>
</dbReference>
<evidence type="ECO:0000256" key="6">
    <source>
        <dbReference type="ARBA" id="ARBA00009320"/>
    </source>
</evidence>
<dbReference type="Pfam" id="PF01063">
    <property type="entry name" value="Aminotran_4"/>
    <property type="match status" value="1"/>
</dbReference>
<evidence type="ECO:0000313" key="17">
    <source>
        <dbReference type="Proteomes" id="UP000818323"/>
    </source>
</evidence>
<keyword evidence="17" id="KW-1185">Reference proteome</keyword>
<keyword evidence="9 15" id="KW-0663">Pyridoxal phosphate</keyword>
<evidence type="ECO:0000256" key="5">
    <source>
        <dbReference type="ARBA" id="ARBA00005072"/>
    </source>
</evidence>
<keyword evidence="10" id="KW-0028">Amino-acid biosynthesis</keyword>
<evidence type="ECO:0000256" key="14">
    <source>
        <dbReference type="RuleBase" id="RU004106"/>
    </source>
</evidence>
<evidence type="ECO:0000256" key="12">
    <source>
        <dbReference type="ARBA" id="ARBA00048798"/>
    </source>
</evidence>
<comment type="catalytic activity">
    <reaction evidence="11">
        <text>L-valine + 2-oxoglutarate = 3-methyl-2-oxobutanoate + L-glutamate</text>
        <dbReference type="Rhea" id="RHEA:24813"/>
        <dbReference type="ChEBI" id="CHEBI:11851"/>
        <dbReference type="ChEBI" id="CHEBI:16810"/>
        <dbReference type="ChEBI" id="CHEBI:29985"/>
        <dbReference type="ChEBI" id="CHEBI:57762"/>
        <dbReference type="EC" id="2.6.1.42"/>
    </reaction>
</comment>
<dbReference type="Proteomes" id="UP000818323">
    <property type="component" value="Unassembled WGS sequence"/>
</dbReference>
<dbReference type="PANTHER" id="PTHR42743:SF11">
    <property type="entry name" value="AMINODEOXYCHORISMATE LYASE"/>
    <property type="match status" value="1"/>
</dbReference>
<dbReference type="NCBIfam" id="NF009896">
    <property type="entry name" value="PRK13356.1"/>
    <property type="match status" value="1"/>
</dbReference>
<dbReference type="InterPro" id="IPR036038">
    <property type="entry name" value="Aminotransferase-like"/>
</dbReference>
<accession>A0ABW9Z0V8</accession>
<dbReference type="InterPro" id="IPR043132">
    <property type="entry name" value="BCAT-like_C"/>
</dbReference>
<evidence type="ECO:0000256" key="11">
    <source>
        <dbReference type="ARBA" id="ARBA00048212"/>
    </source>
</evidence>
<dbReference type="Gene3D" id="3.30.470.10">
    <property type="match status" value="1"/>
</dbReference>
<proteinExistence type="inferred from homology"/>
<comment type="pathway">
    <text evidence="5">Amino-acid biosynthesis; L-leucine biosynthesis; L-leucine from 3-methyl-2-oxobutanoate: step 4/4.</text>
</comment>
<evidence type="ECO:0000256" key="8">
    <source>
        <dbReference type="ARBA" id="ARBA00014472"/>
    </source>
</evidence>
<gene>
    <name evidence="16" type="ORF">GR303_18305</name>
</gene>
<dbReference type="EMBL" id="JAAAXJ010000012">
    <property type="protein sequence ID" value="NBJ26296.1"/>
    <property type="molecule type" value="Genomic_DNA"/>
</dbReference>